<gene>
    <name evidence="1" type="ORF">L0U88_12610</name>
</gene>
<protein>
    <submittedName>
        <fullName evidence="1">LamB/YcsF family protein</fullName>
    </submittedName>
</protein>
<dbReference type="InterPro" id="IPR005501">
    <property type="entry name" value="LamB/YcsF/PxpA-like"/>
</dbReference>
<dbReference type="InterPro" id="IPR011330">
    <property type="entry name" value="Glyco_hydro/deAcase_b/a-brl"/>
</dbReference>
<comment type="caution">
    <text evidence="1">The sequence shown here is derived from an EMBL/GenBank/DDBJ whole genome shotgun (WGS) entry which is preliminary data.</text>
</comment>
<reference evidence="1 2" key="1">
    <citation type="submission" date="2022-01" db="EMBL/GenBank/DDBJ databases">
        <title>Flavihumibacter sp. nov., isolated from sediment of a river.</title>
        <authorList>
            <person name="Liu H."/>
        </authorList>
    </citation>
    <scope>NUCLEOTIDE SEQUENCE [LARGE SCALE GENOMIC DNA]</scope>
    <source>
        <strain evidence="1 2">RY-1</strain>
    </source>
</reference>
<dbReference type="EMBL" id="JAKEVY010000003">
    <property type="protein sequence ID" value="MCF1715470.1"/>
    <property type="molecule type" value="Genomic_DNA"/>
</dbReference>
<dbReference type="Pfam" id="PF03746">
    <property type="entry name" value="LamB_YcsF"/>
    <property type="match status" value="1"/>
</dbReference>
<dbReference type="Proteomes" id="UP001200145">
    <property type="component" value="Unassembled WGS sequence"/>
</dbReference>
<evidence type="ECO:0000313" key="1">
    <source>
        <dbReference type="EMBL" id="MCF1715470.1"/>
    </source>
</evidence>
<dbReference type="NCBIfam" id="NF003816">
    <property type="entry name" value="PRK05406.1-5"/>
    <property type="match status" value="1"/>
</dbReference>
<evidence type="ECO:0000313" key="2">
    <source>
        <dbReference type="Proteomes" id="UP001200145"/>
    </source>
</evidence>
<dbReference type="PANTHER" id="PTHR30292:SF0">
    <property type="entry name" value="5-OXOPROLINASE SUBUNIT A"/>
    <property type="match status" value="1"/>
</dbReference>
<sequence>MELNCDLGEGTGTEASILPFIHAANISCGLHAGSPVEISNTIALAKKLGVQVGAHPSWNDRANFGRTEQQLPAAEIVSLILYQLGAFDALCRQHNYPMKHVKPHGALYNQAAKDPMVAAAIITAIKSFNPTLQLYALSNSVLAKLGKKAGLTVKEEAFADRRYTASGELASRQLANAVLQNKEEVLQQVKEILLNQRVRTTEENWISLKADTLCIHGDGSTAVELAKSIYEFLQLSNPA</sequence>
<dbReference type="RefSeq" id="WP_234866423.1">
    <property type="nucleotide sequence ID" value="NZ_JAKEVY010000003.1"/>
</dbReference>
<dbReference type="SUPFAM" id="SSF88713">
    <property type="entry name" value="Glycoside hydrolase/deacetylase"/>
    <property type="match status" value="1"/>
</dbReference>
<dbReference type="Gene3D" id="3.20.20.370">
    <property type="entry name" value="Glycoside hydrolase/deacetylase"/>
    <property type="match status" value="1"/>
</dbReference>
<keyword evidence="2" id="KW-1185">Reference proteome</keyword>
<proteinExistence type="predicted"/>
<dbReference type="CDD" id="cd10787">
    <property type="entry name" value="LamB_YcsF_like"/>
    <property type="match status" value="1"/>
</dbReference>
<dbReference type="NCBIfam" id="NF003814">
    <property type="entry name" value="PRK05406.1-3"/>
    <property type="match status" value="1"/>
</dbReference>
<organism evidence="1 2">
    <name type="scientific">Flavihumibacter fluminis</name>
    <dbReference type="NCBI Taxonomy" id="2909236"/>
    <lineage>
        <taxon>Bacteria</taxon>
        <taxon>Pseudomonadati</taxon>
        <taxon>Bacteroidota</taxon>
        <taxon>Chitinophagia</taxon>
        <taxon>Chitinophagales</taxon>
        <taxon>Chitinophagaceae</taxon>
        <taxon>Flavihumibacter</taxon>
    </lineage>
</organism>
<accession>A0ABS9BJS3</accession>
<dbReference type="PANTHER" id="PTHR30292">
    <property type="entry name" value="UNCHARACTERIZED PROTEIN YBGL-RELATED"/>
    <property type="match status" value="1"/>
</dbReference>
<name>A0ABS9BJS3_9BACT</name>